<dbReference type="InterPro" id="IPR051395">
    <property type="entry name" value="Cytochrome_c_Peroxidase/MauG"/>
</dbReference>
<dbReference type="Pfam" id="PF21419">
    <property type="entry name" value="RoxA-like_Cyt-c"/>
    <property type="match status" value="1"/>
</dbReference>
<dbReference type="InterPro" id="IPR009056">
    <property type="entry name" value="Cyt_c-like_dom"/>
</dbReference>
<name>A0A1Z3N3W6_BDEBC</name>
<evidence type="ECO:0000256" key="4">
    <source>
        <dbReference type="PROSITE-ProRule" id="PRU00433"/>
    </source>
</evidence>
<dbReference type="GO" id="GO:0046872">
    <property type="term" value="F:metal ion binding"/>
    <property type="evidence" value="ECO:0007669"/>
    <property type="project" value="UniProtKB-KW"/>
</dbReference>
<feature type="chain" id="PRO_5012915837" description="Cytochrome c domain-containing protein" evidence="5">
    <location>
        <begin position="18"/>
        <end position="557"/>
    </location>
</feature>
<reference evidence="7 8" key="1">
    <citation type="submission" date="2017-04" db="EMBL/GenBank/DDBJ databases">
        <title>Whole genome sequence of Bdellovibrio bacteriovorus strain SSB218315.</title>
        <authorList>
            <person name="Oyedara O."/>
            <person name="Rodriguez-Perez M.A."/>
        </authorList>
    </citation>
    <scope>NUCLEOTIDE SEQUENCE [LARGE SCALE GENOMIC DNA]</scope>
    <source>
        <strain evidence="7 8">SSB218315</strain>
    </source>
</reference>
<feature type="domain" description="Cytochrome c" evidence="6">
    <location>
        <begin position="141"/>
        <end position="257"/>
    </location>
</feature>
<evidence type="ECO:0000313" key="8">
    <source>
        <dbReference type="Proteomes" id="UP000197003"/>
    </source>
</evidence>
<dbReference type="PROSITE" id="PS51007">
    <property type="entry name" value="CYTC"/>
    <property type="match status" value="2"/>
</dbReference>
<dbReference type="GO" id="GO:0020037">
    <property type="term" value="F:heme binding"/>
    <property type="evidence" value="ECO:0007669"/>
    <property type="project" value="InterPro"/>
</dbReference>
<accession>A0A1Z3N3W6</accession>
<dbReference type="EMBL" id="CP020946">
    <property type="protein sequence ID" value="ASD62166.1"/>
    <property type="molecule type" value="Genomic_DNA"/>
</dbReference>
<protein>
    <recommendedName>
        <fullName evidence="6">Cytochrome c domain-containing protein</fullName>
    </recommendedName>
</protein>
<keyword evidence="5" id="KW-0732">Signal</keyword>
<dbReference type="SUPFAM" id="SSF46626">
    <property type="entry name" value="Cytochrome c"/>
    <property type="match status" value="1"/>
</dbReference>
<dbReference type="RefSeq" id="WP_088563831.1">
    <property type="nucleotide sequence ID" value="NZ_CP020946.1"/>
</dbReference>
<evidence type="ECO:0000256" key="5">
    <source>
        <dbReference type="SAM" id="SignalP"/>
    </source>
</evidence>
<evidence type="ECO:0000256" key="2">
    <source>
        <dbReference type="ARBA" id="ARBA00022723"/>
    </source>
</evidence>
<keyword evidence="1 4" id="KW-0349">Heme</keyword>
<dbReference type="Gene3D" id="1.10.760.10">
    <property type="entry name" value="Cytochrome c-like domain"/>
    <property type="match status" value="1"/>
</dbReference>
<evidence type="ECO:0000259" key="6">
    <source>
        <dbReference type="PROSITE" id="PS51007"/>
    </source>
</evidence>
<proteinExistence type="predicted"/>
<dbReference type="AlphaFoldDB" id="A0A1Z3N3W6"/>
<evidence type="ECO:0000256" key="1">
    <source>
        <dbReference type="ARBA" id="ARBA00022617"/>
    </source>
</evidence>
<gene>
    <name evidence="7" type="ORF">B9G79_00600</name>
</gene>
<sequence length="557" mass="62737">MTKFFFLLTLISATAFAQSEPDWTAGVAVPPGGRSNIYSWNDFDFQTSQNKGKIHAQVYPVTVTGMLPPYEPVRRLIEEKNSNPLRKWIQSLMKGISGFKNFEDVLENLGLHKYPLENERGVYAVPYPDEIRPDTLMGFGLIERNGAEGFTFSCAACHSSNLFGKTVLGMTNRFPRANEFFIKAKKVMPLMDPHIFQAYTRATDAETALLVESKERLKSVALKQPIALGLDTSLAQVSLSLNRRAKDGYANYSDKAARSPRADAYLDDKPADSKPAVWWNVKYKNRWLSDGSVLSGNPIFTNLIWNEIGRGADLHELEQWLAENDHVIKELTTAVFASEAPHITDFYPAEKIDLGRAKAGEQIFKNNCAKCHGNYEKAWNLPHALVLSPAERLKTVEVRYKEKTPVVNVGTDPYRRQGMKSLEQLNDLEISKKNGIVIKAQEGYVPPPLVGIWARWPYMHNNSIPNLCVLLTPAKKRPSIYYSGEALNKDTDYDFACGGYPIGDKTPKAWKTREHLYDTRKAGMGNMGHDEGIFIKDGKEILSAEDKYNLIQFLQTL</sequence>
<evidence type="ECO:0000256" key="3">
    <source>
        <dbReference type="ARBA" id="ARBA00023004"/>
    </source>
</evidence>
<dbReference type="Proteomes" id="UP000197003">
    <property type="component" value="Chromosome"/>
</dbReference>
<keyword evidence="2 4" id="KW-0479">Metal-binding</keyword>
<dbReference type="PANTHER" id="PTHR30600">
    <property type="entry name" value="CYTOCHROME C PEROXIDASE-RELATED"/>
    <property type="match status" value="1"/>
</dbReference>
<dbReference type="GO" id="GO:0009055">
    <property type="term" value="F:electron transfer activity"/>
    <property type="evidence" value="ECO:0007669"/>
    <property type="project" value="InterPro"/>
</dbReference>
<keyword evidence="3 4" id="KW-0408">Iron</keyword>
<dbReference type="OrthoDB" id="5287554at2"/>
<dbReference type="GO" id="GO:0004130">
    <property type="term" value="F:cytochrome-c peroxidase activity"/>
    <property type="evidence" value="ECO:0007669"/>
    <property type="project" value="TreeGrafter"/>
</dbReference>
<feature type="signal peptide" evidence="5">
    <location>
        <begin position="1"/>
        <end position="17"/>
    </location>
</feature>
<dbReference type="PANTHER" id="PTHR30600:SF9">
    <property type="entry name" value="BLR7738 PROTEIN"/>
    <property type="match status" value="1"/>
</dbReference>
<organism evidence="7 8">
    <name type="scientific">Bdellovibrio bacteriovorus</name>
    <dbReference type="NCBI Taxonomy" id="959"/>
    <lineage>
        <taxon>Bacteria</taxon>
        <taxon>Pseudomonadati</taxon>
        <taxon>Bdellovibrionota</taxon>
        <taxon>Bdellovibrionia</taxon>
        <taxon>Bdellovibrionales</taxon>
        <taxon>Pseudobdellovibrionaceae</taxon>
        <taxon>Bdellovibrio</taxon>
    </lineage>
</organism>
<feature type="domain" description="Cytochrome c" evidence="6">
    <location>
        <begin position="355"/>
        <end position="557"/>
    </location>
</feature>
<dbReference type="InterPro" id="IPR036909">
    <property type="entry name" value="Cyt_c-like_dom_sf"/>
</dbReference>
<evidence type="ECO:0000313" key="7">
    <source>
        <dbReference type="EMBL" id="ASD62166.1"/>
    </source>
</evidence>